<dbReference type="InterPro" id="IPR054738">
    <property type="entry name" value="Siphovirus-type_tail_C"/>
</dbReference>
<evidence type="ECO:0000259" key="1">
    <source>
        <dbReference type="Pfam" id="PF05709"/>
    </source>
</evidence>
<dbReference type="Gene3D" id="2.60.120.860">
    <property type="match status" value="1"/>
</dbReference>
<dbReference type="Gene3D" id="2.40.30.200">
    <property type="match status" value="1"/>
</dbReference>
<dbReference type="Pfam" id="PF05709">
    <property type="entry name" value="Sipho_tail"/>
    <property type="match status" value="1"/>
</dbReference>
<evidence type="ECO:0000259" key="2">
    <source>
        <dbReference type="Pfam" id="PF22768"/>
    </source>
</evidence>
<proteinExistence type="predicted"/>
<dbReference type="InterPro" id="IPR006520">
    <property type="entry name" value="Dit_BPSPP_N"/>
</dbReference>
<organism evidence="3 4">
    <name type="scientific">Bacillus thuringiensis serovar andalousiensis</name>
    <dbReference type="NCBI Taxonomy" id="257985"/>
    <lineage>
        <taxon>Bacteria</taxon>
        <taxon>Bacillati</taxon>
        <taxon>Bacillota</taxon>
        <taxon>Bacilli</taxon>
        <taxon>Bacillales</taxon>
        <taxon>Bacillaceae</taxon>
        <taxon>Bacillus</taxon>
        <taxon>Bacillus cereus group</taxon>
    </lineage>
</organism>
<feature type="domain" description="Siphovirus-type tail component C-terminal" evidence="2">
    <location>
        <begin position="429"/>
        <end position="493"/>
    </location>
</feature>
<gene>
    <name evidence="3" type="ORF">EVG22_24175</name>
</gene>
<dbReference type="EMBL" id="CP035727">
    <property type="protein sequence ID" value="QIW21334.1"/>
    <property type="molecule type" value="Genomic_DNA"/>
</dbReference>
<sequence>MSGSFSFNGIRKDYIFIRMGFNRPAFAPIERDIMKVTGLAGGHLVRTNTEVRTLEVPVILKADDQADLQKRKEDLAEWLIHDDPKELIFDDETDRTYMAVIDDEADLDELVFRGRGKITFVCSMPYKLGNEQVKELAIENDSLRAKFKNKGTVESLPTIDITVGAKSPFLDVWNGDDYFRLGYPVGIKNKTVDTEERLMWEQFDNLNGWASHTGKLGIFETTGTIATKSGYAYPTNMGSGSDWHGCFATKDIPTSPTGAIADFKFDAQMTLKASHWNQLGKTIVMALDANDEVICQVDMSDSYIGSEYTISHASIGSAEFKPVPPAYTLAEEHGGAYGIFNQFHGHFAIRRQGNMWRVYCAKYTPGTEIDGASYVKTWYDTDSSNPLTKREPKKIAIGFVSYGTYPAINDLRISDLKFWKLHKLNVDETPYIFDIGDKIQIDTEHSLVSINGSNAVALKDMFSRFPKVKRGDNDIIVRPSNVGIAKLTYRERYL</sequence>
<feature type="domain" description="Siphovirus-type tail component RIFT-related" evidence="1">
    <location>
        <begin position="15"/>
        <end position="122"/>
    </location>
</feature>
<reference evidence="4" key="1">
    <citation type="submission" date="2019-02" db="EMBL/GenBank/DDBJ databases">
        <title>Structural and Functional analysis of Lanthipeptide from Bacillus thuringiensis serovar andalousiensis B23193.</title>
        <authorList>
            <person name="Andreeva J.V."/>
            <person name="Grigoreva A."/>
        </authorList>
    </citation>
    <scope>NUCLEOTIDE SEQUENCE [LARGE SCALE GENOMIC DNA]</scope>
    <source>
        <strain evidence="4">B23193</strain>
    </source>
</reference>
<dbReference type="InterPro" id="IPR008841">
    <property type="entry name" value="Siphovirus-type_tail_N"/>
</dbReference>
<accession>A0A6H0TNV0</accession>
<evidence type="ECO:0000313" key="4">
    <source>
        <dbReference type="Proteomes" id="UP000501374"/>
    </source>
</evidence>
<dbReference type="Proteomes" id="UP000501374">
    <property type="component" value="Chromosome"/>
</dbReference>
<dbReference type="AlphaFoldDB" id="A0A6H0TNV0"/>
<dbReference type="RefSeq" id="WP_172555162.1">
    <property type="nucleotide sequence ID" value="NZ_CP035727.2"/>
</dbReference>
<protein>
    <submittedName>
        <fullName evidence="3">Phage tail family protein</fullName>
    </submittedName>
</protein>
<dbReference type="Pfam" id="PF22768">
    <property type="entry name" value="SPP1_Dit"/>
    <property type="match status" value="1"/>
</dbReference>
<dbReference type="NCBIfam" id="TIGR01633">
    <property type="entry name" value="phi3626_gp14_N"/>
    <property type="match status" value="1"/>
</dbReference>
<evidence type="ECO:0000313" key="3">
    <source>
        <dbReference type="EMBL" id="QIW21334.1"/>
    </source>
</evidence>
<name>A0A6H0TNV0_BACTU</name>